<name>A0A0U3FST3_9CREN</name>
<evidence type="ECO:0000256" key="2">
    <source>
        <dbReference type="ARBA" id="ARBA00005272"/>
    </source>
</evidence>
<dbReference type="GO" id="GO:0003955">
    <property type="term" value="F:NAD(P)H dehydrogenase (quinone) activity"/>
    <property type="evidence" value="ECO:0007669"/>
    <property type="project" value="TreeGrafter"/>
</dbReference>
<dbReference type="AlphaFoldDB" id="A0A0U3FST3"/>
<proteinExistence type="inferred from homology"/>
<gene>
    <name evidence="7" type="ORF">ATY89_09615</name>
    <name evidence="8" type="ORF">ATZ20_01025</name>
</gene>
<reference evidence="9 10" key="1">
    <citation type="submission" date="2015-12" db="EMBL/GenBank/DDBJ databases">
        <title>A stable core within a dynamic pangenome in Sulfolobus acidocaldarius.</title>
        <authorList>
            <person name="Anderson R."/>
            <person name="Kouris A."/>
            <person name="Seward C."/>
            <person name="Campbell K."/>
            <person name="Whitaker R."/>
        </authorList>
    </citation>
    <scope>NUCLEOTIDE SEQUENCE [LARGE SCALE GENOMIC DNA]</scope>
    <source>
        <strain evidence="7 10">GG12-C01-09</strain>
        <strain evidence="8 9">NG05B_CO5_07</strain>
    </source>
</reference>
<dbReference type="EMBL" id="CP013694">
    <property type="protein sequence ID" value="ALU30167.1"/>
    <property type="molecule type" value="Genomic_DNA"/>
</dbReference>
<organism evidence="8 9">
    <name type="scientific">Sulfolobus acidocaldarius</name>
    <dbReference type="NCBI Taxonomy" id="2285"/>
    <lineage>
        <taxon>Archaea</taxon>
        <taxon>Thermoproteota</taxon>
        <taxon>Thermoprotei</taxon>
        <taxon>Sulfolobales</taxon>
        <taxon>Sulfolobaceae</taxon>
        <taxon>Sulfolobus</taxon>
    </lineage>
</organism>
<keyword evidence="3" id="KW-0285">Flavoprotein</keyword>
<dbReference type="PRINTS" id="PR00368">
    <property type="entry name" value="FADPNR"/>
</dbReference>
<evidence type="ECO:0000256" key="5">
    <source>
        <dbReference type="ARBA" id="ARBA00023002"/>
    </source>
</evidence>
<dbReference type="GeneID" id="14552193"/>
<dbReference type="Gene3D" id="3.50.50.100">
    <property type="match status" value="1"/>
</dbReference>
<dbReference type="OMA" id="YRMSCQA"/>
<accession>A0A0U3FST3</accession>
<dbReference type="PANTHER" id="PTHR42913">
    <property type="entry name" value="APOPTOSIS-INDUCING FACTOR 1"/>
    <property type="match status" value="1"/>
</dbReference>
<dbReference type="InterPro" id="IPR036188">
    <property type="entry name" value="FAD/NAD-bd_sf"/>
</dbReference>
<evidence type="ECO:0000313" key="7">
    <source>
        <dbReference type="EMBL" id="ALU30167.1"/>
    </source>
</evidence>
<comment type="cofactor">
    <cofactor evidence="1">
        <name>FAD</name>
        <dbReference type="ChEBI" id="CHEBI:57692"/>
    </cofactor>
</comment>
<dbReference type="Proteomes" id="UP000065473">
    <property type="component" value="Chromosome"/>
</dbReference>
<evidence type="ECO:0000256" key="4">
    <source>
        <dbReference type="ARBA" id="ARBA00022827"/>
    </source>
</evidence>
<keyword evidence="4" id="KW-0274">FAD</keyword>
<dbReference type="PANTHER" id="PTHR42913:SF3">
    <property type="entry name" value="64 KDA MITOCHONDRIAL NADH DEHYDROGENASE (EUROFUNG)"/>
    <property type="match status" value="1"/>
</dbReference>
<dbReference type="GO" id="GO:0019646">
    <property type="term" value="P:aerobic electron transport chain"/>
    <property type="evidence" value="ECO:0007669"/>
    <property type="project" value="TreeGrafter"/>
</dbReference>
<evidence type="ECO:0000256" key="1">
    <source>
        <dbReference type="ARBA" id="ARBA00001974"/>
    </source>
</evidence>
<dbReference type="Pfam" id="PF07992">
    <property type="entry name" value="Pyr_redox_2"/>
    <property type="match status" value="1"/>
</dbReference>
<evidence type="ECO:0000259" key="6">
    <source>
        <dbReference type="Pfam" id="PF07992"/>
    </source>
</evidence>
<dbReference type="EMBL" id="CP013695">
    <property type="protein sequence ID" value="ALU30862.1"/>
    <property type="molecule type" value="Genomic_DNA"/>
</dbReference>
<dbReference type="STRING" id="1435377.SUSAZ_08055"/>
<feature type="domain" description="FAD/NAD(P)-binding" evidence="6">
    <location>
        <begin position="1"/>
        <end position="262"/>
    </location>
</feature>
<dbReference type="InterPro" id="IPR023753">
    <property type="entry name" value="FAD/NAD-binding_dom"/>
</dbReference>
<dbReference type="Proteomes" id="UP000060043">
    <property type="component" value="Chromosome"/>
</dbReference>
<keyword evidence="5" id="KW-0560">Oxidoreductase</keyword>
<dbReference type="PaxDb" id="1435377-SUSAZ_08055"/>
<evidence type="ECO:0000313" key="8">
    <source>
        <dbReference type="EMBL" id="ALU30862.1"/>
    </source>
</evidence>
<dbReference type="InterPro" id="IPR051169">
    <property type="entry name" value="NADH-Q_oxidoreductase"/>
</dbReference>
<protein>
    <submittedName>
        <fullName evidence="8">Pyridine nucleotide-disulfide oxidoreductase</fullName>
    </submittedName>
</protein>
<comment type="similarity">
    <text evidence="2">Belongs to the NADH dehydrogenase family.</text>
</comment>
<evidence type="ECO:0000313" key="10">
    <source>
        <dbReference type="Proteomes" id="UP000065473"/>
    </source>
</evidence>
<dbReference type="SUPFAM" id="SSF51905">
    <property type="entry name" value="FAD/NAD(P)-binding domain"/>
    <property type="match status" value="1"/>
</dbReference>
<dbReference type="RefSeq" id="WP_011278510.1">
    <property type="nucleotide sequence ID" value="NZ_BHWZ01000004.1"/>
</dbReference>
<evidence type="ECO:0000256" key="3">
    <source>
        <dbReference type="ARBA" id="ARBA00022630"/>
    </source>
</evidence>
<evidence type="ECO:0000313" key="9">
    <source>
        <dbReference type="Proteomes" id="UP000060043"/>
    </source>
</evidence>
<dbReference type="OrthoDB" id="38899at2157"/>
<sequence>MRVVILGGGFAGLSALKTYRNSILIDEKDYFVLTHRLVDVVRTGNPEIAKLPYRKVLRATVKSVDFKEKKVITTEGTIPYDKLIITLGYSQRLIPGSEKLENIEDALRIREKLRKAKKVAVLGGGALSVELAGYARELGKEVYLVEERDKLLGFMSKDSSEYAKRRLEEMGVNLYLKTKVEGIDNGTLVTTNGNLKADLVISGVGFKGPEIISRLGLTNVNSRMLVNEYLRSEDFEDVYGAGDCATTKSFIPMSAQVAVQAGERAMLNAIGNEDKFRYKQLAVIVKIGSESFGDFMGRFVRGDMAELAKKFGIFRAIRLIN</sequence>